<dbReference type="PROSITE" id="PS51831">
    <property type="entry name" value="HD"/>
    <property type="match status" value="1"/>
</dbReference>
<protein>
    <recommendedName>
        <fullName evidence="7">Bifunctional uridylyltransferase/uridylyl-removing enzyme</fullName>
        <shortName evidence="7">UTase/UR</shortName>
    </recommendedName>
    <alternativeName>
        <fullName evidence="7">Bifunctional [protein-PII] modification enzyme</fullName>
    </alternativeName>
    <alternativeName>
        <fullName evidence="7">Bifunctional nitrogen sensor protein</fullName>
    </alternativeName>
    <domain>
        <recommendedName>
            <fullName evidence="7">[Protein-PII] uridylyltransferase</fullName>
            <shortName evidence="7">PII uridylyltransferase</shortName>
            <shortName evidence="7">UTase</shortName>
            <ecNumber evidence="7">2.7.7.59</ecNumber>
        </recommendedName>
    </domain>
    <domain>
        <recommendedName>
            <fullName evidence="7">[Protein-PII]-UMP uridylyl-removing enzyme</fullName>
            <shortName evidence="7">UR</shortName>
            <ecNumber evidence="7">3.1.4.-</ecNumber>
        </recommendedName>
    </domain>
</protein>
<feature type="domain" description="HD" evidence="10">
    <location>
        <begin position="458"/>
        <end position="559"/>
    </location>
</feature>
<dbReference type="InterPro" id="IPR002912">
    <property type="entry name" value="ACT_dom"/>
</dbReference>
<dbReference type="SUPFAM" id="SSF109604">
    <property type="entry name" value="HD-domain/PDEase-like"/>
    <property type="match status" value="1"/>
</dbReference>
<keyword evidence="4 7" id="KW-0378">Hydrolase</keyword>
<evidence type="ECO:0000256" key="3">
    <source>
        <dbReference type="ARBA" id="ARBA00022737"/>
    </source>
</evidence>
<dbReference type="SUPFAM" id="SSF81301">
    <property type="entry name" value="Nucleotidyltransferase"/>
    <property type="match status" value="1"/>
</dbReference>
<evidence type="ECO:0000256" key="5">
    <source>
        <dbReference type="ARBA" id="ARBA00022842"/>
    </source>
</evidence>
<dbReference type="PROSITE" id="PS51671">
    <property type="entry name" value="ACT"/>
    <property type="match status" value="2"/>
</dbReference>
<evidence type="ECO:0000256" key="7">
    <source>
        <dbReference type="HAMAP-Rule" id="MF_00277"/>
    </source>
</evidence>
<comment type="function">
    <text evidence="7">Modifies, by uridylylation and deuridylylation, the PII regulatory proteins (GlnB and homologs), in response to the nitrogen status of the cell that GlnD senses through the glutamine level. Under low glutamine levels, catalyzes the conversion of the PII proteins and UTP to PII-UMP and PPi, while under higher glutamine levels, GlnD hydrolyzes PII-UMP to PII and UMP (deuridylylation). Thus, controls uridylylation state and activity of the PII proteins, and plays an important role in the regulation of nitrogen metabolism.</text>
</comment>
<dbReference type="InterPro" id="IPR003607">
    <property type="entry name" value="HD/PDEase_dom"/>
</dbReference>
<accession>A0A6G9CSS2</accession>
<dbReference type="SMART" id="SM00471">
    <property type="entry name" value="HDc"/>
    <property type="match status" value="1"/>
</dbReference>
<feature type="domain" description="ACT" evidence="9">
    <location>
        <begin position="639"/>
        <end position="715"/>
    </location>
</feature>
<keyword evidence="2 7" id="KW-0548">Nucleotidyltransferase</keyword>
<dbReference type="Gene3D" id="1.10.3090.10">
    <property type="entry name" value="cca-adding enzyme, domain 2"/>
    <property type="match status" value="1"/>
</dbReference>
<dbReference type="InterPro" id="IPR013546">
    <property type="entry name" value="PII_UdlTrfase/GS_AdlTrfase"/>
</dbReference>
<comment type="caution">
    <text evidence="7">Lacks conserved residue(s) required for the propagation of feature annotation.</text>
</comment>
<feature type="domain" description="ACT" evidence="9">
    <location>
        <begin position="761"/>
        <end position="834"/>
    </location>
</feature>
<comment type="catalytic activity">
    <reaction evidence="7">
        <text>[protein-PII]-uridylyl-L-tyrosine + H2O = [protein-PII]-L-tyrosine + UMP + H(+)</text>
        <dbReference type="Rhea" id="RHEA:48600"/>
        <dbReference type="Rhea" id="RHEA-COMP:12147"/>
        <dbReference type="Rhea" id="RHEA-COMP:12148"/>
        <dbReference type="ChEBI" id="CHEBI:15377"/>
        <dbReference type="ChEBI" id="CHEBI:15378"/>
        <dbReference type="ChEBI" id="CHEBI:46858"/>
        <dbReference type="ChEBI" id="CHEBI:57865"/>
        <dbReference type="ChEBI" id="CHEBI:90602"/>
    </reaction>
</comment>
<evidence type="ECO:0000256" key="8">
    <source>
        <dbReference type="SAM" id="MobiDB-lite"/>
    </source>
</evidence>
<evidence type="ECO:0000259" key="9">
    <source>
        <dbReference type="PROSITE" id="PS51671"/>
    </source>
</evidence>
<dbReference type="CDD" id="cd04873">
    <property type="entry name" value="ACT_UUR-ACR-like"/>
    <property type="match status" value="1"/>
</dbReference>
<reference evidence="11 12" key="1">
    <citation type="submission" date="2020-03" db="EMBL/GenBank/DDBJ databases">
        <title>Screen low temperature-resistant strains for efficient degradation of petroleum hydrocarbons under the low temperature.</title>
        <authorList>
            <person name="Wang Y."/>
            <person name="Chen J."/>
        </authorList>
    </citation>
    <scope>NUCLEOTIDE SEQUENCE [LARGE SCALE GENOMIC DNA]</scope>
    <source>
        <strain evidence="11 12">KB1</strain>
    </source>
</reference>
<dbReference type="EC" id="3.1.4.-" evidence="7"/>
<dbReference type="Pfam" id="PF01966">
    <property type="entry name" value="HD"/>
    <property type="match status" value="1"/>
</dbReference>
<dbReference type="EC" id="2.7.7.59" evidence="7"/>
<sequence>MAMHSDPKGSENFGPGSVAKATGPGPVSSGGSDEAADLARARKALLTGGVKNRRLDAPALRHALVDLHEFWLTTKGTELGIKPDCGFAIVAVGGLGRRELLPYSDLDLILLHDDMDPAVVAQVADSLWYPLWDAHIKLDHSVRTLPQALQVAATDMTAALGMLEARHIAGDVELSNLLISGVRRQWRMDIRSRFDELITQTRTRWERSGEIAHRAEPDLKSGRGGLRDVQLLNALSIAQLTDGMPGLGPNSPGGGLALAHRRLLDVRTELHRVAGRARDQLRAQDADEIGAALRIGDRFDLARLLSESARTISYSVDVGIRTAGNSLPRRGLSRLRRAPVRRPLDEGVVEHAGEVVLARDARPKKDPGLVMRVAAAAATNGMPISASTLNRLADNAPELREPWPKNAVNDLLVVLGSGSRAVPVIEAMDRTGLWGRLLPEWGTIRDLPPRDAVHTWTVDRHLVETAAYASGFTTRVARPDLLMLGALIHDIGKGRGGDHSVVGAELATAIGNRLGLWPSDVATLTAMVRYHLLLPETATRRDLDDPATVQRVVDALEGDGTLLDLLHSLAEADSLATGPGVWGDWKSSLIGELVRRCRLLMAGEELPQPDPLAPEQLAIAEEGGVHVSLVPAENAHTYVVTVIAPDAPGLLSRAAGVLALQSLRVHSASLGSHAGSAVNSFVVTPRFGTPPQAVLLRQELIRASAGELNLLELLDAKDEEARAEQWDDPIQTNKDSAVPVLYAQAPPRVIWFDAPGDGQAILELRTEDRVGLLCRLAAALEHSGADIRWAKVATLGSSVVDAFCLDFGEADTRAARERVEEAVLAVVPVPQPKKKED</sequence>
<evidence type="ECO:0000313" key="11">
    <source>
        <dbReference type="EMBL" id="QIP39902.1"/>
    </source>
</evidence>
<dbReference type="NCBIfam" id="TIGR01693">
    <property type="entry name" value="UTase_glnD"/>
    <property type="match status" value="1"/>
</dbReference>
<dbReference type="InterPro" id="IPR010043">
    <property type="entry name" value="UTase/UR"/>
</dbReference>
<dbReference type="AlphaFoldDB" id="A0A6G9CSS2"/>
<dbReference type="GO" id="GO:0006808">
    <property type="term" value="P:regulation of nitrogen utilization"/>
    <property type="evidence" value="ECO:0007669"/>
    <property type="project" value="UniProtKB-UniRule"/>
</dbReference>
<dbReference type="PANTHER" id="PTHR47320:SF1">
    <property type="entry name" value="BIFUNCTIONAL URIDYLYLTRANSFERASE_URIDYLYL-REMOVING ENZYME"/>
    <property type="match status" value="1"/>
</dbReference>
<dbReference type="EMBL" id="CP050124">
    <property type="protein sequence ID" value="QIP39902.1"/>
    <property type="molecule type" value="Genomic_DNA"/>
</dbReference>
<evidence type="ECO:0000313" key="12">
    <source>
        <dbReference type="Proteomes" id="UP000502345"/>
    </source>
</evidence>
<comment type="similarity">
    <text evidence="7">Belongs to the GlnD family.</text>
</comment>
<keyword evidence="1 7" id="KW-0808">Transferase</keyword>
<dbReference type="SUPFAM" id="SSF55021">
    <property type="entry name" value="ACT-like"/>
    <property type="match status" value="2"/>
</dbReference>
<gene>
    <name evidence="7" type="primary">glnD</name>
    <name evidence="11" type="ORF">G9444_2658</name>
</gene>
<dbReference type="NCBIfam" id="NF002895">
    <property type="entry name" value="PRK03381.1"/>
    <property type="match status" value="1"/>
</dbReference>
<dbReference type="Gene3D" id="3.30.460.10">
    <property type="entry name" value="Beta Polymerase, domain 2"/>
    <property type="match status" value="1"/>
</dbReference>
<comment type="cofactor">
    <cofactor evidence="7">
        <name>Mg(2+)</name>
        <dbReference type="ChEBI" id="CHEBI:18420"/>
    </cofactor>
</comment>
<feature type="region of interest" description="Uridylyltransferase" evidence="7">
    <location>
        <begin position="1"/>
        <end position="343"/>
    </location>
</feature>
<dbReference type="InterPro" id="IPR045865">
    <property type="entry name" value="ACT-like_dom_sf"/>
</dbReference>
<dbReference type="PANTHER" id="PTHR47320">
    <property type="entry name" value="BIFUNCTIONAL URIDYLYLTRANSFERASE/URIDYLYL-REMOVING ENZYME"/>
    <property type="match status" value="1"/>
</dbReference>
<evidence type="ECO:0000256" key="4">
    <source>
        <dbReference type="ARBA" id="ARBA00022801"/>
    </source>
</evidence>
<dbReference type="GO" id="GO:0008773">
    <property type="term" value="F:[protein-PII] uridylyltransferase activity"/>
    <property type="evidence" value="ECO:0007669"/>
    <property type="project" value="UniProtKB-UniRule"/>
</dbReference>
<dbReference type="InterPro" id="IPR043519">
    <property type="entry name" value="NT_sf"/>
</dbReference>
<evidence type="ECO:0000256" key="1">
    <source>
        <dbReference type="ARBA" id="ARBA00022679"/>
    </source>
</evidence>
<evidence type="ECO:0000256" key="6">
    <source>
        <dbReference type="ARBA" id="ARBA00023268"/>
    </source>
</evidence>
<proteinExistence type="inferred from homology"/>
<keyword evidence="6 7" id="KW-0511">Multifunctional enzyme</keyword>
<comment type="catalytic activity">
    <reaction evidence="7">
        <text>[protein-PII]-L-tyrosine + UTP = [protein-PII]-uridylyl-L-tyrosine + diphosphate</text>
        <dbReference type="Rhea" id="RHEA:13673"/>
        <dbReference type="Rhea" id="RHEA-COMP:12147"/>
        <dbReference type="Rhea" id="RHEA-COMP:12148"/>
        <dbReference type="ChEBI" id="CHEBI:33019"/>
        <dbReference type="ChEBI" id="CHEBI:46398"/>
        <dbReference type="ChEBI" id="CHEBI:46858"/>
        <dbReference type="ChEBI" id="CHEBI:90602"/>
        <dbReference type="EC" id="2.7.7.59"/>
    </reaction>
</comment>
<dbReference type="GO" id="GO:0008081">
    <property type="term" value="F:phosphoric diester hydrolase activity"/>
    <property type="evidence" value="ECO:0007669"/>
    <property type="project" value="UniProtKB-UniRule"/>
</dbReference>
<evidence type="ECO:0000256" key="2">
    <source>
        <dbReference type="ARBA" id="ARBA00022695"/>
    </source>
</evidence>
<organism evidence="11 12">
    <name type="scientific">Rhodococcus erythropolis</name>
    <name type="common">Arthrobacter picolinophilus</name>
    <dbReference type="NCBI Taxonomy" id="1833"/>
    <lineage>
        <taxon>Bacteria</taxon>
        <taxon>Bacillati</taxon>
        <taxon>Actinomycetota</taxon>
        <taxon>Actinomycetes</taxon>
        <taxon>Mycobacteriales</taxon>
        <taxon>Nocardiaceae</taxon>
        <taxon>Rhodococcus</taxon>
        <taxon>Rhodococcus erythropolis group</taxon>
    </lineage>
</organism>
<comment type="domain">
    <text evidence="7">Has four distinct domains: an N-terminal nucleotidyltransferase (NT) domain responsible for UTase activity, a central HD domain that encodes UR activity, and two C-terminal ACT domains that seem to have a role in glutamine sensing.</text>
</comment>
<dbReference type="HAMAP" id="MF_00277">
    <property type="entry name" value="PII_uridylyl_transf"/>
    <property type="match status" value="1"/>
</dbReference>
<feature type="region of interest" description="Disordered" evidence="8">
    <location>
        <begin position="1"/>
        <end position="34"/>
    </location>
</feature>
<dbReference type="Pfam" id="PF08335">
    <property type="entry name" value="GlnD_UR_UTase"/>
    <property type="match status" value="1"/>
</dbReference>
<evidence type="ECO:0000259" key="10">
    <source>
        <dbReference type="PROSITE" id="PS51831"/>
    </source>
</evidence>
<dbReference type="CDD" id="cd00077">
    <property type="entry name" value="HDc"/>
    <property type="match status" value="1"/>
</dbReference>
<dbReference type="InterPro" id="IPR006674">
    <property type="entry name" value="HD_domain"/>
</dbReference>
<keyword evidence="3" id="KW-0677">Repeat</keyword>
<comment type="activity regulation">
    <text evidence="7">Uridylyltransferase (UTase) activity is inhibited by glutamine, while glutamine activates uridylyl-removing (UR) activity.</text>
</comment>
<keyword evidence="5 7" id="KW-0460">Magnesium</keyword>
<name>A0A6G9CSS2_RHOER</name>
<dbReference type="PIRSF" id="PIRSF006288">
    <property type="entry name" value="PII_uridyltransf"/>
    <property type="match status" value="1"/>
</dbReference>
<dbReference type="Proteomes" id="UP000502345">
    <property type="component" value="Chromosome"/>
</dbReference>